<keyword evidence="2" id="KW-1185">Reference proteome</keyword>
<gene>
    <name evidence="1" type="ORF">SYYSPA8_01465</name>
</gene>
<protein>
    <recommendedName>
        <fullName evidence="3">Phosphoribosyltransferase</fullName>
    </recommendedName>
</protein>
<dbReference type="Proteomes" id="UP001291653">
    <property type="component" value="Unassembled WGS sequence"/>
</dbReference>
<evidence type="ECO:0008006" key="3">
    <source>
        <dbReference type="Google" id="ProtNLM"/>
    </source>
</evidence>
<dbReference type="EMBL" id="BSBI01000001">
    <property type="protein sequence ID" value="GLF92912.1"/>
    <property type="molecule type" value="Genomic_DNA"/>
</dbReference>
<organism evidence="1 2">
    <name type="scientific">Streptomyces yaizuensis</name>
    <dbReference type="NCBI Taxonomy" id="2989713"/>
    <lineage>
        <taxon>Bacteria</taxon>
        <taxon>Bacillati</taxon>
        <taxon>Actinomycetota</taxon>
        <taxon>Actinomycetes</taxon>
        <taxon>Kitasatosporales</taxon>
        <taxon>Streptomycetaceae</taxon>
        <taxon>Streptomyces</taxon>
    </lineage>
</organism>
<accession>A0ABQ5NRD0</accession>
<name>A0ABQ5NRD0_9ACTN</name>
<proteinExistence type="predicted"/>
<comment type="caution">
    <text evidence="1">The sequence shown here is derived from an EMBL/GenBank/DDBJ whole genome shotgun (WGS) entry which is preliminary data.</text>
</comment>
<evidence type="ECO:0000313" key="2">
    <source>
        <dbReference type="Proteomes" id="UP001291653"/>
    </source>
</evidence>
<dbReference type="RefSeq" id="WP_323445030.1">
    <property type="nucleotide sequence ID" value="NZ_BSBI01000001.1"/>
</dbReference>
<reference evidence="1 2" key="1">
    <citation type="submission" date="2022-10" db="EMBL/GenBank/DDBJ databases">
        <title>Draft genome sequence of Streptomyces sp. YSPA8.</title>
        <authorList>
            <person name="Moriuchi R."/>
            <person name="Dohra H."/>
            <person name="Yamamura H."/>
            <person name="Kodani S."/>
        </authorList>
    </citation>
    <scope>NUCLEOTIDE SEQUENCE [LARGE SCALE GENOMIC DNA]</scope>
    <source>
        <strain evidence="1 2">YSPA8</strain>
    </source>
</reference>
<evidence type="ECO:0000313" key="1">
    <source>
        <dbReference type="EMBL" id="GLF92912.1"/>
    </source>
</evidence>
<sequence length="357" mass="37144">MKRLLGAGGSSLYAYTDADAVPARVLVCSTPSSRRLLTDPTVCGGEYRRLTRTAVAEALGALAEADVPAVADTPADGFAALDVLRGGLSFAVEDAIGTVLGADPTVSFVGTERPADGPVELVYDRWELGRATTLVVGDIIGTGGTLARVLTEAVGRAAARGVPLRSVVLLTIGSLAGVRRVAAALAAAAPDGGGAPAPSLTVVALESLYDLPDLAAPAPFTRCPFDLLRSPAVSAPEYERERLRAAGSLFERCAVYDGGVRSFTPAEHAEHRSAWWADVVERGVPLTSLAALTAGLESYRLPLDAWLRALPWAGLPDEDAAAVHLLGQEAVRFAEGLATHEYVRDILTTKEKPVGSA</sequence>